<evidence type="ECO:0000313" key="6">
    <source>
        <dbReference type="Proteomes" id="UP000677054"/>
    </source>
</evidence>
<dbReference type="Pfam" id="PF12937">
    <property type="entry name" value="F-box-like"/>
    <property type="match status" value="1"/>
</dbReference>
<dbReference type="Proteomes" id="UP000677054">
    <property type="component" value="Unassembled WGS sequence"/>
</dbReference>
<evidence type="ECO:0000313" key="5">
    <source>
        <dbReference type="EMBL" id="CAD7245272.1"/>
    </source>
</evidence>
<keyword evidence="2" id="KW-0677">Repeat</keyword>
<dbReference type="InterPro" id="IPR036047">
    <property type="entry name" value="F-box-like_dom_sf"/>
</dbReference>
<dbReference type="SUPFAM" id="SSF81383">
    <property type="entry name" value="F-box domain"/>
    <property type="match status" value="1"/>
</dbReference>
<feature type="domain" description="F-box" evidence="4">
    <location>
        <begin position="125"/>
        <end position="171"/>
    </location>
</feature>
<dbReference type="AlphaFoldDB" id="A0A7R9A2J0"/>
<dbReference type="OrthoDB" id="19711at2759"/>
<protein>
    <recommendedName>
        <fullName evidence="4">F-box domain-containing protein</fullName>
    </recommendedName>
</protein>
<dbReference type="SMART" id="SM00320">
    <property type="entry name" value="WD40"/>
    <property type="match status" value="7"/>
</dbReference>
<gene>
    <name evidence="5" type="ORF">DSTB1V02_LOCUS5146</name>
</gene>
<dbReference type="PROSITE" id="PS00678">
    <property type="entry name" value="WD_REPEATS_1"/>
    <property type="match status" value="5"/>
</dbReference>
<dbReference type="PRINTS" id="PR00320">
    <property type="entry name" value="GPROTEINBRPT"/>
</dbReference>
<reference evidence="5" key="1">
    <citation type="submission" date="2020-11" db="EMBL/GenBank/DDBJ databases">
        <authorList>
            <person name="Tran Van P."/>
        </authorList>
    </citation>
    <scope>NUCLEOTIDE SEQUENCE</scope>
</reference>
<keyword evidence="6" id="KW-1185">Reference proteome</keyword>
<dbReference type="InterPro" id="IPR020472">
    <property type="entry name" value="WD40_PAC1"/>
</dbReference>
<dbReference type="PANTHER" id="PTHR22847">
    <property type="entry name" value="WD40 REPEAT PROTEIN"/>
    <property type="match status" value="1"/>
</dbReference>
<feature type="repeat" description="WD" evidence="3">
    <location>
        <begin position="352"/>
        <end position="391"/>
    </location>
</feature>
<dbReference type="GO" id="GO:1990234">
    <property type="term" value="C:transferase complex"/>
    <property type="evidence" value="ECO:0007669"/>
    <property type="project" value="UniProtKB-ARBA"/>
</dbReference>
<feature type="repeat" description="WD" evidence="3">
    <location>
        <begin position="224"/>
        <end position="263"/>
    </location>
</feature>
<dbReference type="InterPro" id="IPR015943">
    <property type="entry name" value="WD40/YVTN_repeat-like_dom_sf"/>
</dbReference>
<dbReference type="FunFam" id="2.130.10.10:FF:001203">
    <property type="entry name" value="F-box/WD repeat-containing protein 1A"/>
    <property type="match status" value="2"/>
</dbReference>
<evidence type="ECO:0000256" key="2">
    <source>
        <dbReference type="ARBA" id="ARBA00022737"/>
    </source>
</evidence>
<dbReference type="CDD" id="cd00200">
    <property type="entry name" value="WD40"/>
    <property type="match status" value="1"/>
</dbReference>
<dbReference type="InterPro" id="IPR019775">
    <property type="entry name" value="WD40_repeat_CS"/>
</dbReference>
<feature type="repeat" description="WD" evidence="3">
    <location>
        <begin position="266"/>
        <end position="298"/>
    </location>
</feature>
<dbReference type="EMBL" id="CAJPEV010000821">
    <property type="protein sequence ID" value="CAG0888831.1"/>
    <property type="molecule type" value="Genomic_DNA"/>
</dbReference>
<dbReference type="Gene3D" id="2.130.10.10">
    <property type="entry name" value="YVTN repeat-like/Quinoprotein amine dehydrogenase"/>
    <property type="match status" value="3"/>
</dbReference>
<feature type="repeat" description="WD" evidence="3">
    <location>
        <begin position="312"/>
        <end position="351"/>
    </location>
</feature>
<dbReference type="SMART" id="SM00256">
    <property type="entry name" value="FBOX"/>
    <property type="match status" value="1"/>
</dbReference>
<dbReference type="PANTHER" id="PTHR22847:SF637">
    <property type="entry name" value="WD REPEAT DOMAIN 5B"/>
    <property type="match status" value="1"/>
</dbReference>
<dbReference type="InterPro" id="IPR036322">
    <property type="entry name" value="WD40_repeat_dom_sf"/>
</dbReference>
<proteinExistence type="predicted"/>
<feature type="repeat" description="WD" evidence="3">
    <location>
        <begin position="477"/>
        <end position="508"/>
    </location>
</feature>
<dbReference type="Pfam" id="PF00400">
    <property type="entry name" value="WD40"/>
    <property type="match status" value="7"/>
</dbReference>
<sequence length="508" mass="58518">MPEYKPVKCASESAINHTMDPPDRVLPRPNGGSCTFYSRQLRQYSSLPSHYRARDERKKPLSNIEFRCDLNMIKSWFANFNESQKRTTLLELYDMCNGSVWCHHGLSLRLEYEGGMHGRCYPGCMDFVTWFPLHLSLRILSYLDPKSLATCARVSRPWKEVSYHDILWQKLCQLPQWRLSEAGERKHRELHRKHNGRIDWRMAFVERYRLKRNWARGQCHVRTFEGHTQAISCVQFDEDRIVSGSHDKTIKVWNMRTNSQWSVMTLVGHSGTVRCLHLSGNRLVSGSSDCSIKVWDLEIKPLWSSIACKVTMLGHTDTVRCLQADEKKVVSGSYDMTIKVWDLKGGECLKTLHGHEGPVLCMQFDQRHLITGGGDSLIKVWDLDMGECMMTLEGHQNAVTCLNFDGERIVSGSLDHTIKMWHRDGGTCLATLDWRTSEGHTGVIRSLQADSWRIVSASDDKTLKVWDWATGQRLLTLRRHTDGVTCVQFNDFIIVSGSYDKTVKLWDF</sequence>
<dbReference type="EMBL" id="LR900338">
    <property type="protein sequence ID" value="CAD7245272.1"/>
    <property type="molecule type" value="Genomic_DNA"/>
</dbReference>
<feature type="repeat" description="WD" evidence="3">
    <location>
        <begin position="437"/>
        <end position="476"/>
    </location>
</feature>
<dbReference type="PROSITE" id="PS50181">
    <property type="entry name" value="FBOX"/>
    <property type="match status" value="1"/>
</dbReference>
<feature type="non-terminal residue" evidence="5">
    <location>
        <position position="1"/>
    </location>
</feature>
<dbReference type="PROSITE" id="PS50082">
    <property type="entry name" value="WD_REPEATS_2"/>
    <property type="match status" value="7"/>
</dbReference>
<keyword evidence="1 3" id="KW-0853">WD repeat</keyword>
<dbReference type="Gene3D" id="1.20.1280.50">
    <property type="match status" value="1"/>
</dbReference>
<feature type="repeat" description="WD" evidence="3">
    <location>
        <begin position="392"/>
        <end position="431"/>
    </location>
</feature>
<dbReference type="PROSITE" id="PS50294">
    <property type="entry name" value="WD_REPEATS_REGION"/>
    <property type="match status" value="6"/>
</dbReference>
<dbReference type="FunFam" id="2.130.10.10:FF:000715">
    <property type="entry name" value="F-box protein MET30"/>
    <property type="match status" value="1"/>
</dbReference>
<evidence type="ECO:0000256" key="3">
    <source>
        <dbReference type="PROSITE-ProRule" id="PRU00221"/>
    </source>
</evidence>
<dbReference type="InterPro" id="IPR001810">
    <property type="entry name" value="F-box_dom"/>
</dbReference>
<accession>A0A7R9A2J0</accession>
<dbReference type="InterPro" id="IPR001680">
    <property type="entry name" value="WD40_rpt"/>
</dbReference>
<evidence type="ECO:0000259" key="4">
    <source>
        <dbReference type="PROSITE" id="PS50181"/>
    </source>
</evidence>
<name>A0A7R9A2J0_9CRUS</name>
<evidence type="ECO:0000256" key="1">
    <source>
        <dbReference type="ARBA" id="ARBA00022574"/>
    </source>
</evidence>
<organism evidence="5">
    <name type="scientific">Darwinula stevensoni</name>
    <dbReference type="NCBI Taxonomy" id="69355"/>
    <lineage>
        <taxon>Eukaryota</taxon>
        <taxon>Metazoa</taxon>
        <taxon>Ecdysozoa</taxon>
        <taxon>Arthropoda</taxon>
        <taxon>Crustacea</taxon>
        <taxon>Oligostraca</taxon>
        <taxon>Ostracoda</taxon>
        <taxon>Podocopa</taxon>
        <taxon>Podocopida</taxon>
        <taxon>Darwinulocopina</taxon>
        <taxon>Darwinuloidea</taxon>
        <taxon>Darwinulidae</taxon>
        <taxon>Darwinula</taxon>
    </lineage>
</organism>
<dbReference type="SUPFAM" id="SSF50978">
    <property type="entry name" value="WD40 repeat-like"/>
    <property type="match status" value="2"/>
</dbReference>